<evidence type="ECO:0000313" key="2">
    <source>
        <dbReference type="Proteomes" id="UP000632063"/>
    </source>
</evidence>
<reference evidence="1 2" key="2">
    <citation type="journal article" date="2021" name="Int. J. Syst. Evol. Microbiol.">
        <title>Roseibium litorale sp. nov., isolated from a tidal flat sediment and proposal for the reclassification of Labrenzia polysiphoniae as Roseibium polysiphoniae comb. nov.</title>
        <authorList>
            <person name="Liu Y."/>
            <person name="Pei T."/>
            <person name="Du J."/>
            <person name="Chao M."/>
            <person name="Deng M.R."/>
            <person name="Zhu H."/>
        </authorList>
    </citation>
    <scope>NUCLEOTIDE SEQUENCE [LARGE SCALE GENOMIC DNA]</scope>
    <source>
        <strain evidence="1 2">4C16A</strain>
    </source>
</reference>
<dbReference type="EMBL" id="JACYXI010000001">
    <property type="protein sequence ID" value="MBD8890606.1"/>
    <property type="molecule type" value="Genomic_DNA"/>
</dbReference>
<reference evidence="2" key="1">
    <citation type="submission" date="2020-09" db="EMBL/GenBank/DDBJ databases">
        <title>The genome sequence of strain Labrenzia suaedae 4C16A.</title>
        <authorList>
            <person name="Liu Y."/>
        </authorList>
    </citation>
    <scope>NUCLEOTIDE SEQUENCE [LARGE SCALE GENOMIC DNA]</scope>
    <source>
        <strain evidence="2">4C16A</strain>
    </source>
</reference>
<evidence type="ECO:0008006" key="3">
    <source>
        <dbReference type="Google" id="ProtNLM"/>
    </source>
</evidence>
<proteinExistence type="predicted"/>
<keyword evidence="2" id="KW-1185">Reference proteome</keyword>
<sequence length="92" mass="9715">MLSGSTGNGTGYNFNVVNQSAGVYQIQFDDDFDATPAITGSQVLWGNLGQNPLDNIVFPYLNENGATAIVGDSNGSHQNRSFSFIAIGPDGR</sequence>
<gene>
    <name evidence="1" type="ORF">IG616_03545</name>
</gene>
<name>A0ABR9CJV1_9HYPH</name>
<dbReference type="Proteomes" id="UP000632063">
    <property type="component" value="Unassembled WGS sequence"/>
</dbReference>
<organism evidence="1 2">
    <name type="scientific">Roseibium litorale</name>
    <dbReference type="NCBI Taxonomy" id="2803841"/>
    <lineage>
        <taxon>Bacteria</taxon>
        <taxon>Pseudomonadati</taxon>
        <taxon>Pseudomonadota</taxon>
        <taxon>Alphaproteobacteria</taxon>
        <taxon>Hyphomicrobiales</taxon>
        <taxon>Stappiaceae</taxon>
        <taxon>Roseibium</taxon>
    </lineage>
</organism>
<protein>
    <recommendedName>
        <fullName evidence="3">PEP-CTERM sorting domain-containing protein</fullName>
    </recommendedName>
</protein>
<evidence type="ECO:0000313" key="1">
    <source>
        <dbReference type="EMBL" id="MBD8890606.1"/>
    </source>
</evidence>
<accession>A0ABR9CJV1</accession>
<comment type="caution">
    <text evidence="1">The sequence shown here is derived from an EMBL/GenBank/DDBJ whole genome shotgun (WGS) entry which is preliminary data.</text>
</comment>